<keyword evidence="2" id="KW-0808">Transferase</keyword>
<dbReference type="Pfam" id="PF07804">
    <property type="entry name" value="HipA_C"/>
    <property type="match status" value="1"/>
</dbReference>
<evidence type="ECO:0008006" key="8">
    <source>
        <dbReference type="Google" id="ProtNLM"/>
    </source>
</evidence>
<reference evidence="6 7" key="1">
    <citation type="submission" date="2016-11" db="EMBL/GenBank/DDBJ databases">
        <title>Genome sequences of unsequenced Mycobacteria.</title>
        <authorList>
            <person name="Greninger A.L."/>
            <person name="Fang F."/>
            <person name="Jerome K.R."/>
        </authorList>
    </citation>
    <scope>NUCLEOTIDE SEQUENCE [LARGE SCALE GENOMIC DNA]</scope>
    <source>
        <strain evidence="6 7">M11</strain>
    </source>
</reference>
<keyword evidence="7" id="KW-1185">Reference proteome</keyword>
<dbReference type="GO" id="GO:0005829">
    <property type="term" value="C:cytosol"/>
    <property type="evidence" value="ECO:0007669"/>
    <property type="project" value="TreeGrafter"/>
</dbReference>
<evidence type="ECO:0000256" key="2">
    <source>
        <dbReference type="ARBA" id="ARBA00022679"/>
    </source>
</evidence>
<dbReference type="NCBIfam" id="TIGR03071">
    <property type="entry name" value="couple_hipA"/>
    <property type="match status" value="1"/>
</dbReference>
<gene>
    <name evidence="6" type="ORF">BRW65_26705</name>
</gene>
<dbReference type="Pfam" id="PF13657">
    <property type="entry name" value="Couple_hipA"/>
    <property type="match status" value="1"/>
</dbReference>
<dbReference type="CDD" id="cd17808">
    <property type="entry name" value="HipA_Ec_like"/>
    <property type="match status" value="1"/>
</dbReference>
<dbReference type="PANTHER" id="PTHR37419">
    <property type="entry name" value="SERINE/THREONINE-PROTEIN KINASE TOXIN HIPA"/>
    <property type="match status" value="1"/>
</dbReference>
<sequence>MTDQLTVLLRGQVVGDWSRNRLGQYSFAYRESYRSTGRVPLSPALPISDIRFGHQAIAAYVEGLLPESPAVRAAWAAELQTGDTAFDLLAAMGRDCVGAVQFVDEDALDALSQRPVDYRRVSDAKIGKRLAALRATGASWTLPDEHWSLPGAQEKFTLARLAGRWHEVHGAGASTHIVKPGVTRLMHQAVLEYATMQVAAQLGLTVAATELVDFAGETAIVISRFDRYLDQANGVHRLHQVDFCQAMGRMPANKYEERNGPRTAELAAMLRRESSRPEQDVVRFSDAVLFNYIVGAPDAHAKNFALLYSPRGEARMAPLYDLSSALAYEPRAGGYDLSSVAMSIGGRRKFGQVLKKNFERHAVEMKLDCTERLARVADMAAAAPDAFRSVLAGIDRPAAREVADRLLPRLERHTQDITGRVATSKHR</sequence>
<evidence type="ECO:0000313" key="6">
    <source>
        <dbReference type="EMBL" id="OJZ66811.1"/>
    </source>
</evidence>
<comment type="caution">
    <text evidence="6">The sequence shown here is derived from an EMBL/GenBank/DDBJ whole genome shotgun (WGS) entry which is preliminary data.</text>
</comment>
<proteinExistence type="inferred from homology"/>
<evidence type="ECO:0000256" key="3">
    <source>
        <dbReference type="ARBA" id="ARBA00022777"/>
    </source>
</evidence>
<name>A0A1Q4HHE9_9MYCO</name>
<keyword evidence="3" id="KW-0418">Kinase</keyword>
<dbReference type="Gene3D" id="1.10.1070.20">
    <property type="match status" value="1"/>
</dbReference>
<comment type="similarity">
    <text evidence="1">Belongs to the HipA Ser/Thr kinase family.</text>
</comment>
<dbReference type="OrthoDB" id="3182374at2"/>
<feature type="domain" description="HipA-like C-terminal" evidence="4">
    <location>
        <begin position="147"/>
        <end position="384"/>
    </location>
</feature>
<evidence type="ECO:0000313" key="7">
    <source>
        <dbReference type="Proteomes" id="UP000186438"/>
    </source>
</evidence>
<evidence type="ECO:0000256" key="1">
    <source>
        <dbReference type="ARBA" id="ARBA00010164"/>
    </source>
</evidence>
<dbReference type="InterPro" id="IPR052028">
    <property type="entry name" value="HipA_Ser/Thr_kinase"/>
</dbReference>
<dbReference type="PANTHER" id="PTHR37419:SF1">
    <property type="entry name" value="SERINE_THREONINE-PROTEIN KINASE TOXIN HIPA"/>
    <property type="match status" value="1"/>
</dbReference>
<feature type="domain" description="HipA N-terminal subdomain 1" evidence="5">
    <location>
        <begin position="5"/>
        <end position="102"/>
    </location>
</feature>
<dbReference type="InterPro" id="IPR017508">
    <property type="entry name" value="HipA_N1"/>
</dbReference>
<organism evidence="6 7">
    <name type="scientific">Mycobacterium paraffinicum</name>
    <dbReference type="NCBI Taxonomy" id="53378"/>
    <lineage>
        <taxon>Bacteria</taxon>
        <taxon>Bacillati</taxon>
        <taxon>Actinomycetota</taxon>
        <taxon>Actinomycetes</taxon>
        <taxon>Mycobacteriales</taxon>
        <taxon>Mycobacteriaceae</taxon>
        <taxon>Mycobacterium</taxon>
    </lineage>
</organism>
<evidence type="ECO:0000259" key="4">
    <source>
        <dbReference type="Pfam" id="PF07804"/>
    </source>
</evidence>
<evidence type="ECO:0000259" key="5">
    <source>
        <dbReference type="Pfam" id="PF13657"/>
    </source>
</evidence>
<dbReference type="STRING" id="53378.BRW65_26705"/>
<dbReference type="InterPro" id="IPR012893">
    <property type="entry name" value="HipA-like_C"/>
</dbReference>
<dbReference type="GO" id="GO:0004674">
    <property type="term" value="F:protein serine/threonine kinase activity"/>
    <property type="evidence" value="ECO:0007669"/>
    <property type="project" value="TreeGrafter"/>
</dbReference>
<dbReference type="EMBL" id="MPNT01000040">
    <property type="protein sequence ID" value="OJZ66811.1"/>
    <property type="molecule type" value="Genomic_DNA"/>
</dbReference>
<dbReference type="AlphaFoldDB" id="A0A1Q4HHE9"/>
<dbReference type="Proteomes" id="UP000186438">
    <property type="component" value="Unassembled WGS sequence"/>
</dbReference>
<protein>
    <recommendedName>
        <fullName evidence="8">Phosphatidylinositol kinase</fullName>
    </recommendedName>
</protein>
<accession>A0A1Q4HHE9</accession>